<dbReference type="OrthoDB" id="10059604at2759"/>
<feature type="compositionally biased region" description="Basic residues" evidence="10">
    <location>
        <begin position="303"/>
        <end position="312"/>
    </location>
</feature>
<keyword evidence="11" id="KW-0732">Signal</keyword>
<dbReference type="GeneID" id="106520127"/>
<evidence type="ECO:0000256" key="1">
    <source>
        <dbReference type="ARBA" id="ARBA00001913"/>
    </source>
</evidence>
<evidence type="ECO:0000313" key="13">
    <source>
        <dbReference type="Proteomes" id="UP000192220"/>
    </source>
</evidence>
<feature type="compositionally biased region" description="Low complexity" evidence="10">
    <location>
        <begin position="393"/>
        <end position="404"/>
    </location>
</feature>
<accession>A0A2I4BIF3</accession>
<keyword evidence="5" id="KW-0479">Metal-binding</keyword>
<feature type="compositionally biased region" description="Basic and acidic residues" evidence="10">
    <location>
        <begin position="313"/>
        <end position="326"/>
    </location>
</feature>
<evidence type="ECO:0000256" key="3">
    <source>
        <dbReference type="ARBA" id="ARBA00013278"/>
    </source>
</evidence>
<comment type="subcellular location">
    <subcellularLocation>
        <location evidence="2">Secreted</location>
    </subcellularLocation>
</comment>
<evidence type="ECO:0000259" key="12">
    <source>
        <dbReference type="SMART" id="SM00085"/>
    </source>
</evidence>
<dbReference type="GO" id="GO:0006644">
    <property type="term" value="P:phospholipid metabolic process"/>
    <property type="evidence" value="ECO:0007669"/>
    <property type="project" value="InterPro"/>
</dbReference>
<dbReference type="AlphaFoldDB" id="A0A2I4BIF3"/>
<dbReference type="STRING" id="52670.A0A2I4BIF3"/>
<dbReference type="PANTHER" id="PTHR12253">
    <property type="entry name" value="RH14732P"/>
    <property type="match status" value="1"/>
</dbReference>
<dbReference type="InterPro" id="IPR016090">
    <property type="entry name" value="PLA2-like_dom"/>
</dbReference>
<dbReference type="RefSeq" id="XP_013867524.1">
    <property type="nucleotide sequence ID" value="XM_014012070.1"/>
</dbReference>
<feature type="compositionally biased region" description="Basic and acidic residues" evidence="10">
    <location>
        <begin position="125"/>
        <end position="138"/>
    </location>
</feature>
<feature type="region of interest" description="Disordered" evidence="10">
    <location>
        <begin position="289"/>
        <end position="429"/>
    </location>
</feature>
<keyword evidence="9" id="KW-1015">Disulfide bond</keyword>
<evidence type="ECO:0000256" key="4">
    <source>
        <dbReference type="ARBA" id="ARBA00022525"/>
    </source>
</evidence>
<evidence type="ECO:0000256" key="6">
    <source>
        <dbReference type="ARBA" id="ARBA00022801"/>
    </source>
</evidence>
<feature type="region of interest" description="Disordered" evidence="10">
    <location>
        <begin position="122"/>
        <end position="141"/>
    </location>
</feature>
<feature type="compositionally biased region" description="Low complexity" evidence="10">
    <location>
        <begin position="350"/>
        <end position="359"/>
    </location>
</feature>
<keyword evidence="8" id="KW-0443">Lipid metabolism</keyword>
<dbReference type="InterPro" id="IPR036444">
    <property type="entry name" value="PLipase_A2_dom_sf"/>
</dbReference>
<dbReference type="EC" id="3.1.1.4" evidence="3"/>
<dbReference type="SUPFAM" id="SSF48619">
    <property type="entry name" value="Phospholipase A2, PLA2"/>
    <property type="match status" value="1"/>
</dbReference>
<dbReference type="Proteomes" id="UP000192220">
    <property type="component" value="Unplaced"/>
</dbReference>
<dbReference type="GO" id="GO:0046872">
    <property type="term" value="F:metal ion binding"/>
    <property type="evidence" value="ECO:0007669"/>
    <property type="project" value="UniProtKB-KW"/>
</dbReference>
<dbReference type="InterPro" id="IPR033113">
    <property type="entry name" value="PLA2_histidine"/>
</dbReference>
<dbReference type="FunFam" id="1.20.90.10:FF:000002">
    <property type="entry name" value="Phospholipase A2 group III"/>
    <property type="match status" value="1"/>
</dbReference>
<dbReference type="SMART" id="SM00085">
    <property type="entry name" value="PA2c"/>
    <property type="match status" value="1"/>
</dbReference>
<comment type="cofactor">
    <cofactor evidence="1">
        <name>Ca(2+)</name>
        <dbReference type="ChEBI" id="CHEBI:29108"/>
    </cofactor>
</comment>
<evidence type="ECO:0000256" key="11">
    <source>
        <dbReference type="SAM" id="SignalP"/>
    </source>
</evidence>
<sequence length="707" mass="80448">MNSGLRLRAVFFSSCFVLLTARAVVTGPGASCLRVSSLGTDGQTLVTFLREDAAGARLLYLTRWSDEARLVSCEINSHPSVTEGYRRSCDGKKSWGDEEVSRGVNVSMLLSRDALCARSPSRAPEFTERTRRDGTEGRGRRKRSWIFPGTLWCGSGTKAEGYEQLGMFERADRCCREHDHCSHIIPAFTVNYGVFNPNFYTVSHCECDRRFRQCLLGMNDSISSMVGYSFFSILKVPCFELKQLKRCTQMYWWGMCKVAKKAPYAVFKSPLPYNSSDVSGQQDNMNLTNSEEQRLPEAYMLRPQRKPPKTKHRCDARDSPRGDTFHHRTKGSGCKRHQKIPGPGHSQVSTTPRTRITTHPPKRQTPVKKRFGKKKNKRKNLTGLQKKLTRVDPQTQTTHSPTSPLKQRLKPQHQTKTRDKEGTTSIKHKNEFPKQHIYCGSRNNSSQLYCENCLKQETASHVTTIILGETKTKGLTTNWVKNKKENLKKTTKKSDQGTSGNVGSAAVYPTPIVTKRMTTAAVYRDEKSQKWLDLHLLSNRTTQQPSGGTAAASIQAEKDPVCKNQLPNVTDSRLQCQSLKHLDDCKFKIPPLEKKYNLQNMEFKTAYHCDCTSRLALKMESFRHLSIPRSLLVDFVSEQCFTLPKEKKCKRKKRCSRGFTKAFDLHQALKKLKENDTGIGVFSDRKKRIPLRLYKHCLKLNMKAQPK</sequence>
<dbReference type="GO" id="GO:0005576">
    <property type="term" value="C:extracellular region"/>
    <property type="evidence" value="ECO:0007669"/>
    <property type="project" value="UniProtKB-SubCell"/>
</dbReference>
<keyword evidence="4" id="KW-0964">Secreted</keyword>
<dbReference type="PROSITE" id="PS00118">
    <property type="entry name" value="PA2_HIS"/>
    <property type="match status" value="1"/>
</dbReference>
<dbReference type="KEGG" id="alim:106520127"/>
<evidence type="ECO:0000256" key="5">
    <source>
        <dbReference type="ARBA" id="ARBA00022723"/>
    </source>
</evidence>
<evidence type="ECO:0000256" key="9">
    <source>
        <dbReference type="ARBA" id="ARBA00023157"/>
    </source>
</evidence>
<feature type="compositionally biased region" description="Basic residues" evidence="10">
    <location>
        <begin position="360"/>
        <end position="380"/>
    </location>
</feature>
<feature type="chain" id="PRO_5014121490" description="phospholipase A2" evidence="11">
    <location>
        <begin position="24"/>
        <end position="707"/>
    </location>
</feature>
<feature type="domain" description="Phospholipase A2-like central" evidence="12">
    <location>
        <begin position="136"/>
        <end position="257"/>
    </location>
</feature>
<evidence type="ECO:0000256" key="2">
    <source>
        <dbReference type="ARBA" id="ARBA00004613"/>
    </source>
</evidence>
<protein>
    <recommendedName>
        <fullName evidence="3">phospholipase A2</fullName>
        <ecNumber evidence="3">3.1.1.4</ecNumber>
    </recommendedName>
</protein>
<proteinExistence type="predicted"/>
<evidence type="ECO:0000313" key="14">
    <source>
        <dbReference type="RefSeq" id="XP_013867524.1"/>
    </source>
</evidence>
<keyword evidence="6" id="KW-0378">Hydrolase</keyword>
<reference evidence="14" key="1">
    <citation type="submission" date="2025-08" db="UniProtKB">
        <authorList>
            <consortium name="RefSeq"/>
        </authorList>
    </citation>
    <scope>IDENTIFICATION</scope>
    <source>
        <strain evidence="14">Quisiro</strain>
        <tissue evidence="14">Liver</tissue>
    </source>
</reference>
<dbReference type="Gene3D" id="1.20.90.10">
    <property type="entry name" value="Phospholipase A2 domain"/>
    <property type="match status" value="2"/>
</dbReference>
<evidence type="ECO:0000256" key="7">
    <source>
        <dbReference type="ARBA" id="ARBA00022837"/>
    </source>
</evidence>
<feature type="compositionally biased region" description="Basic and acidic residues" evidence="10">
    <location>
        <begin position="416"/>
        <end position="429"/>
    </location>
</feature>
<dbReference type="GO" id="GO:0050482">
    <property type="term" value="P:arachidonate secretion"/>
    <property type="evidence" value="ECO:0007669"/>
    <property type="project" value="InterPro"/>
</dbReference>
<evidence type="ECO:0000256" key="8">
    <source>
        <dbReference type="ARBA" id="ARBA00023098"/>
    </source>
</evidence>
<dbReference type="CDD" id="cd04704">
    <property type="entry name" value="PLA2_bee_venom_like"/>
    <property type="match status" value="1"/>
</dbReference>
<keyword evidence="13" id="KW-1185">Reference proteome</keyword>
<dbReference type="InParanoid" id="A0A2I4BIF3"/>
<name>A0A2I4BIF3_AUSLI</name>
<gene>
    <name evidence="14" type="primary">LOC106520127</name>
</gene>
<feature type="signal peptide" evidence="11">
    <location>
        <begin position="1"/>
        <end position="23"/>
    </location>
</feature>
<evidence type="ECO:0000256" key="10">
    <source>
        <dbReference type="SAM" id="MobiDB-lite"/>
    </source>
</evidence>
<dbReference type="GO" id="GO:0004623">
    <property type="term" value="F:phospholipase A2 activity"/>
    <property type="evidence" value="ECO:0007669"/>
    <property type="project" value="UniProtKB-EC"/>
</dbReference>
<keyword evidence="7" id="KW-0106">Calcium</keyword>
<dbReference type="Pfam" id="PF05826">
    <property type="entry name" value="Phospholip_A2_2"/>
    <property type="match status" value="1"/>
</dbReference>
<organism evidence="13 14">
    <name type="scientific">Austrofundulus limnaeus</name>
    <name type="common">Annual killifish</name>
    <dbReference type="NCBI Taxonomy" id="52670"/>
    <lineage>
        <taxon>Eukaryota</taxon>
        <taxon>Metazoa</taxon>
        <taxon>Chordata</taxon>
        <taxon>Craniata</taxon>
        <taxon>Vertebrata</taxon>
        <taxon>Euteleostomi</taxon>
        <taxon>Actinopterygii</taxon>
        <taxon>Neopterygii</taxon>
        <taxon>Teleostei</taxon>
        <taxon>Neoteleostei</taxon>
        <taxon>Acanthomorphata</taxon>
        <taxon>Ovalentaria</taxon>
        <taxon>Atherinomorphae</taxon>
        <taxon>Cyprinodontiformes</taxon>
        <taxon>Rivulidae</taxon>
        <taxon>Austrofundulus</taxon>
    </lineage>
</organism>
<feature type="compositionally biased region" description="Basic residues" evidence="10">
    <location>
        <begin position="327"/>
        <end position="339"/>
    </location>
</feature>